<sequence>MMGEPMEVSVALGLLISELSEEPWKGKLITFSTNPKFHTITGETLKEKTNFIRDMEWGMSTDLQKVFDRILEVAVRGKIPEEQMIKRLFIFSDMEFNQASHRSWETDYKVIQRKYKESGYERVPEIVFWNLRRSKATPVPSTEPGVALGGGRWEEGGVLNPEAVMLAAVAKPEYDTLVIYD</sequence>
<accession>A0A803MN09</accession>
<dbReference type="Gramene" id="AUR62032660-RA">
    <property type="protein sequence ID" value="AUR62032660-RA:cds"/>
    <property type="gene ID" value="AUR62032660"/>
</dbReference>
<evidence type="ECO:0000259" key="1">
    <source>
        <dbReference type="Pfam" id="PF25043"/>
    </source>
</evidence>
<dbReference type="Proteomes" id="UP000596660">
    <property type="component" value="Unplaced"/>
</dbReference>
<dbReference type="PIRSF" id="PIRSF015417">
    <property type="entry name" value="T31B5_30_vWA"/>
    <property type="match status" value="1"/>
</dbReference>
<dbReference type="InterPro" id="IPR011205">
    <property type="entry name" value="UCP015417_vWA"/>
</dbReference>
<reference evidence="2" key="2">
    <citation type="submission" date="2021-03" db="UniProtKB">
        <authorList>
            <consortium name="EnsemblPlants"/>
        </authorList>
    </citation>
    <scope>IDENTIFICATION</scope>
</reference>
<dbReference type="InterPro" id="IPR056690">
    <property type="entry name" value="DUF7788"/>
</dbReference>
<dbReference type="AlphaFoldDB" id="A0A803MN09"/>
<name>A0A803MN09_CHEQI</name>
<evidence type="ECO:0000313" key="3">
    <source>
        <dbReference type="Proteomes" id="UP000596660"/>
    </source>
</evidence>
<keyword evidence="3" id="KW-1185">Reference proteome</keyword>
<evidence type="ECO:0000313" key="2">
    <source>
        <dbReference type="EnsemblPlants" id="AUR62032660-RA:cds"/>
    </source>
</evidence>
<reference evidence="2" key="1">
    <citation type="journal article" date="2017" name="Nature">
        <title>The genome of Chenopodium quinoa.</title>
        <authorList>
            <person name="Jarvis D.E."/>
            <person name="Ho Y.S."/>
            <person name="Lightfoot D.J."/>
            <person name="Schmoeckel S.M."/>
            <person name="Li B."/>
            <person name="Borm T.J.A."/>
            <person name="Ohyanagi H."/>
            <person name="Mineta K."/>
            <person name="Michell C.T."/>
            <person name="Saber N."/>
            <person name="Kharbatia N.M."/>
            <person name="Rupper R.R."/>
            <person name="Sharp A.R."/>
            <person name="Dally N."/>
            <person name="Boughton B.A."/>
            <person name="Woo Y.H."/>
            <person name="Gao G."/>
            <person name="Schijlen E.G.W.M."/>
            <person name="Guo X."/>
            <person name="Momin A.A."/>
            <person name="Negrao S."/>
            <person name="Al-Babili S."/>
            <person name="Gehring C."/>
            <person name="Roessner U."/>
            <person name="Jung C."/>
            <person name="Murphy K."/>
            <person name="Arold S.T."/>
            <person name="Gojobori T."/>
            <person name="van der Linden C.G."/>
            <person name="van Loo E.N."/>
            <person name="Jellen E.N."/>
            <person name="Maughan P.J."/>
            <person name="Tester M."/>
        </authorList>
    </citation>
    <scope>NUCLEOTIDE SEQUENCE [LARGE SCALE GENOMIC DNA]</scope>
    <source>
        <strain evidence="2">cv. PI 614886</strain>
    </source>
</reference>
<dbReference type="EnsemblPlants" id="AUR62032660-RA">
    <property type="protein sequence ID" value="AUR62032660-RA:cds"/>
    <property type="gene ID" value="AUR62032660"/>
</dbReference>
<dbReference type="Pfam" id="PF25043">
    <property type="entry name" value="DUF7788"/>
    <property type="match status" value="1"/>
</dbReference>
<proteinExistence type="predicted"/>
<organism evidence="2 3">
    <name type="scientific">Chenopodium quinoa</name>
    <name type="common">Quinoa</name>
    <dbReference type="NCBI Taxonomy" id="63459"/>
    <lineage>
        <taxon>Eukaryota</taxon>
        <taxon>Viridiplantae</taxon>
        <taxon>Streptophyta</taxon>
        <taxon>Embryophyta</taxon>
        <taxon>Tracheophyta</taxon>
        <taxon>Spermatophyta</taxon>
        <taxon>Magnoliopsida</taxon>
        <taxon>eudicotyledons</taxon>
        <taxon>Gunneridae</taxon>
        <taxon>Pentapetalae</taxon>
        <taxon>Caryophyllales</taxon>
        <taxon>Chenopodiaceae</taxon>
        <taxon>Chenopodioideae</taxon>
        <taxon>Atripliceae</taxon>
        <taxon>Chenopodium</taxon>
    </lineage>
</organism>
<protein>
    <recommendedName>
        <fullName evidence="1">DUF7788 domain-containing protein</fullName>
    </recommendedName>
</protein>
<dbReference type="PANTHER" id="PTHR31373:SF27">
    <property type="entry name" value="TROVE DOMAIN-CONTAINING PROTEIN"/>
    <property type="match status" value="1"/>
</dbReference>
<dbReference type="PANTHER" id="PTHR31373">
    <property type="entry name" value="OS06G0652100 PROTEIN"/>
    <property type="match status" value="1"/>
</dbReference>
<dbReference type="OMA" id="EHEMWID"/>
<feature type="domain" description="DUF7788" evidence="1">
    <location>
        <begin position="3"/>
        <end position="151"/>
    </location>
</feature>